<feature type="chain" id="PRO_5009318459" description="HEAT repeat-containing protein 1" evidence="1">
    <location>
        <begin position="18"/>
        <end position="442"/>
    </location>
</feature>
<reference evidence="2" key="1">
    <citation type="submission" date="2016-11" db="UniProtKB">
        <authorList>
            <consortium name="WormBaseParasite"/>
        </authorList>
    </citation>
    <scope>IDENTIFICATION</scope>
    <source>
        <strain evidence="2">pt0022</strain>
    </source>
</reference>
<proteinExistence type="predicted"/>
<name>A0A1I8EYL6_WUCBA</name>
<keyword evidence="1" id="KW-0732">Signal</keyword>
<accession>A0A1I8EYL6</accession>
<organism evidence="2">
    <name type="scientific">Wuchereria bancrofti</name>
    <dbReference type="NCBI Taxonomy" id="6293"/>
    <lineage>
        <taxon>Eukaryota</taxon>
        <taxon>Metazoa</taxon>
        <taxon>Ecdysozoa</taxon>
        <taxon>Nematoda</taxon>
        <taxon>Chromadorea</taxon>
        <taxon>Rhabditida</taxon>
        <taxon>Spirurina</taxon>
        <taxon>Spiruromorpha</taxon>
        <taxon>Filarioidea</taxon>
        <taxon>Onchocercidae</taxon>
        <taxon>Wuchereria</taxon>
    </lineage>
</organism>
<protein>
    <recommendedName>
        <fullName evidence="3">HEAT repeat-containing protein 1</fullName>
    </recommendedName>
</protein>
<sequence length="442" mass="50663">MCKFRVALARILTVISAHSDLPCMKSLAMDLATFLASIMCPPVVEQFDIRKKMIIGITEFFETTMRPLLIGCVEKQNGELGKFTRLLLQTYFLFDFSAHFLGKFLSGPISEAVRNELIVEYNTFSIRLQWSAITKLAYPPKNVFQLFNKEQVEKFERYRSQRVEVSSNTFEITPSDSTLMLVKLLGYWMNKKCIVYYSFYYSIFRAEAVFYLLERTADYMTENDAITINQILEHCTSLLSWHLTDDIYGASQFGKSLVNLFYSLSHLIRAGADADKQETICMEFALSFIDITGSTEEALRNLENYVESRTSRLDVMDRKPRQLRICALRCLGLSLSTNESDYVLNSLDSILILRLKILQTGANKFSIKEECIFELDVLSSLISTQEMYANTSVNESQLKEKNLPKKAAHVLWRLLLNLLRNFPSEILVEKICDVLSSGLVAI</sequence>
<evidence type="ECO:0000313" key="2">
    <source>
        <dbReference type="WBParaSite" id="maker-PairedContig_6116-snap-gene-0.7-mRNA-1"/>
    </source>
</evidence>
<dbReference type="AlphaFoldDB" id="A0A1I8EYL6"/>
<evidence type="ECO:0008006" key="3">
    <source>
        <dbReference type="Google" id="ProtNLM"/>
    </source>
</evidence>
<dbReference type="Gene3D" id="1.25.10.10">
    <property type="entry name" value="Leucine-rich Repeat Variant"/>
    <property type="match status" value="1"/>
</dbReference>
<dbReference type="STRING" id="6293.A0A1I8EYL6"/>
<feature type="signal peptide" evidence="1">
    <location>
        <begin position="1"/>
        <end position="17"/>
    </location>
</feature>
<dbReference type="InterPro" id="IPR011989">
    <property type="entry name" value="ARM-like"/>
</dbReference>
<evidence type="ECO:0000256" key="1">
    <source>
        <dbReference type="SAM" id="SignalP"/>
    </source>
</evidence>
<dbReference type="WBParaSite" id="maker-PairedContig_6116-snap-gene-0.7-mRNA-1">
    <property type="protein sequence ID" value="maker-PairedContig_6116-snap-gene-0.7-mRNA-1"/>
    <property type="gene ID" value="maker-PairedContig_6116-snap-gene-0.7"/>
</dbReference>